<evidence type="ECO:0000256" key="1">
    <source>
        <dbReference type="SAM" id="SignalP"/>
    </source>
</evidence>
<dbReference type="RefSeq" id="WP_147052041.1">
    <property type="nucleotide sequence ID" value="NZ_CP042437.1"/>
</dbReference>
<dbReference type="AlphaFoldDB" id="A0A5B8VUE8"/>
<dbReference type="EMBL" id="CP042437">
    <property type="protein sequence ID" value="QEC74883.1"/>
    <property type="molecule type" value="Genomic_DNA"/>
</dbReference>
<feature type="signal peptide" evidence="1">
    <location>
        <begin position="1"/>
        <end position="22"/>
    </location>
</feature>
<dbReference type="KEGG" id="mgk:FSB76_02585"/>
<keyword evidence="3" id="KW-1185">Reference proteome</keyword>
<reference evidence="2 3" key="1">
    <citation type="journal article" date="2013" name="J. Microbiol.">
        <title>Mucilaginibacter ginsenosidivorax sp. nov., with ginsenoside converting activity isolated from sediment.</title>
        <authorList>
            <person name="Kim J.K."/>
            <person name="Choi T.E."/>
            <person name="Liu Q.M."/>
            <person name="Park H.Y."/>
            <person name="Yi T.H."/>
            <person name="Yoon M.H."/>
            <person name="Kim S.C."/>
            <person name="Im W.T."/>
        </authorList>
    </citation>
    <scope>NUCLEOTIDE SEQUENCE [LARGE SCALE GENOMIC DNA]</scope>
    <source>
        <strain evidence="2 3">KHI28</strain>
    </source>
</reference>
<sequence>MKNNILFSLFLITMFFCADACAQQKGAYDLNSLLKQETPITSSAKKLSKITDGTRKGISLTGIVWLKDIDFTTGTIDVDLRGKDVFQQSFLGIAFHGIDTVTYDAIYFRPFNFQSPDTLRRKHAVQYISQPNFSWDKLRADHPLVYENAVNPLPLATSWFHAHIVVKADEIVVYVNHSAQPSLSVKKLNDRQHGLIGLWNDSLPGDFANLVIKQ</sequence>
<dbReference type="Proteomes" id="UP000321362">
    <property type="component" value="Chromosome"/>
</dbReference>
<evidence type="ECO:0000313" key="3">
    <source>
        <dbReference type="Proteomes" id="UP000321362"/>
    </source>
</evidence>
<protein>
    <recommendedName>
        <fullName evidence="4">DUF1080 domain-containing protein</fullName>
    </recommendedName>
</protein>
<evidence type="ECO:0000313" key="2">
    <source>
        <dbReference type="EMBL" id="QEC74883.1"/>
    </source>
</evidence>
<organism evidence="2 3">
    <name type="scientific">Mucilaginibacter ginsenosidivorax</name>
    <dbReference type="NCBI Taxonomy" id="862126"/>
    <lineage>
        <taxon>Bacteria</taxon>
        <taxon>Pseudomonadati</taxon>
        <taxon>Bacteroidota</taxon>
        <taxon>Sphingobacteriia</taxon>
        <taxon>Sphingobacteriales</taxon>
        <taxon>Sphingobacteriaceae</taxon>
        <taxon>Mucilaginibacter</taxon>
    </lineage>
</organism>
<proteinExistence type="predicted"/>
<dbReference type="OrthoDB" id="118532at2"/>
<accession>A0A5B8VUE8</accession>
<dbReference type="Gene3D" id="2.60.120.560">
    <property type="entry name" value="Exo-inulinase, domain 1"/>
    <property type="match status" value="1"/>
</dbReference>
<feature type="chain" id="PRO_5022695356" description="DUF1080 domain-containing protein" evidence="1">
    <location>
        <begin position="23"/>
        <end position="214"/>
    </location>
</feature>
<evidence type="ECO:0008006" key="4">
    <source>
        <dbReference type="Google" id="ProtNLM"/>
    </source>
</evidence>
<gene>
    <name evidence="2" type="ORF">FSB76_02585</name>
</gene>
<name>A0A5B8VUE8_9SPHI</name>
<keyword evidence="1" id="KW-0732">Signal</keyword>